<protein>
    <recommendedName>
        <fullName evidence="3">Cell wall-binding repeat-containing protein</fullName>
    </recommendedName>
</protein>
<dbReference type="PANTHER" id="PTHR30032:SF8">
    <property type="entry name" value="GERMINATION-SPECIFIC N-ACETYLMURAMOYL-L-ALANINE AMIDASE"/>
    <property type="match status" value="1"/>
</dbReference>
<evidence type="ECO:0000313" key="2">
    <source>
        <dbReference type="Proteomes" id="UP000646749"/>
    </source>
</evidence>
<evidence type="ECO:0000313" key="1">
    <source>
        <dbReference type="EMBL" id="GIG93308.1"/>
    </source>
</evidence>
<dbReference type="InterPro" id="IPR051922">
    <property type="entry name" value="Bact_Sporulation_Assoc"/>
</dbReference>
<dbReference type="Pfam" id="PF04122">
    <property type="entry name" value="CW_binding_2"/>
    <property type="match status" value="2"/>
</dbReference>
<dbReference type="InterPro" id="IPR007253">
    <property type="entry name" value="Cell_wall-bd_2"/>
</dbReference>
<proteinExistence type="predicted"/>
<dbReference type="Proteomes" id="UP000646749">
    <property type="component" value="Unassembled WGS sequence"/>
</dbReference>
<comment type="caution">
    <text evidence="1">The sequence shown here is derived from an EMBL/GenBank/DDBJ whole genome shotgun (WGS) entry which is preliminary data.</text>
</comment>
<sequence length="334" mass="35686">MTASGFAVTRARYLARAVTVRGQVETQLWRYTHSMARAEGRDRYETSLRVSEYAFPDRVISRAFLASGRNFPDALAAAGAAGAAGAPVILLDGLSTAGPTSGVTAELRRLGVTEVIISGGTPVVYPQIERGLKASYQVRRYAGADRYGTSGVINRESFTSSGQVFLATGAAFPDALTAAAVAGARHTPLYVVPPNCVPPYVREDLETRGVTSVTLVGSSAVLGDGVETLTPCPLPGWLAKLNQVRGEADLPALVQDARFSGDIAAHVFYMERTGQYQHQEDPNNEWYTERGALGGQANLINTGDLRTENWLNAPFHLAEFFDGNVNAAGGYGHF</sequence>
<keyword evidence="2" id="KW-1185">Reference proteome</keyword>
<evidence type="ECO:0008006" key="3">
    <source>
        <dbReference type="Google" id="ProtNLM"/>
    </source>
</evidence>
<gene>
    <name evidence="1" type="ORF">Pen02_82440</name>
</gene>
<dbReference type="EMBL" id="BONW01000059">
    <property type="protein sequence ID" value="GIG93308.1"/>
    <property type="molecule type" value="Genomic_DNA"/>
</dbReference>
<reference evidence="1 2" key="1">
    <citation type="submission" date="2021-01" db="EMBL/GenBank/DDBJ databases">
        <title>Whole genome shotgun sequence of Plantactinospora endophytica NBRC 110450.</title>
        <authorList>
            <person name="Komaki H."/>
            <person name="Tamura T."/>
        </authorList>
    </citation>
    <scope>NUCLEOTIDE SEQUENCE [LARGE SCALE GENOMIC DNA]</scope>
    <source>
        <strain evidence="1 2">NBRC 110450</strain>
    </source>
</reference>
<organism evidence="1 2">
    <name type="scientific">Plantactinospora endophytica</name>
    <dbReference type="NCBI Taxonomy" id="673535"/>
    <lineage>
        <taxon>Bacteria</taxon>
        <taxon>Bacillati</taxon>
        <taxon>Actinomycetota</taxon>
        <taxon>Actinomycetes</taxon>
        <taxon>Micromonosporales</taxon>
        <taxon>Micromonosporaceae</taxon>
        <taxon>Plantactinospora</taxon>
    </lineage>
</organism>
<accession>A0ABQ4EF09</accession>
<dbReference type="PANTHER" id="PTHR30032">
    <property type="entry name" value="N-ACETYLMURAMOYL-L-ALANINE AMIDASE-RELATED"/>
    <property type="match status" value="1"/>
</dbReference>
<name>A0ABQ4EF09_9ACTN</name>